<comment type="similarity">
    <text evidence="2">Belongs to the CND2 H2 (condensin-2 subunit 2) family.</text>
</comment>
<dbReference type="GO" id="GO:0003682">
    <property type="term" value="F:chromatin binding"/>
    <property type="evidence" value="ECO:0007669"/>
    <property type="project" value="TreeGrafter"/>
</dbReference>
<dbReference type="GeneID" id="16070193"/>
<dbReference type="OrthoDB" id="10038475at2759"/>
<dbReference type="GO" id="GO:0010032">
    <property type="term" value="P:meiotic chromosome condensation"/>
    <property type="evidence" value="ECO:0007669"/>
    <property type="project" value="TreeGrafter"/>
</dbReference>
<dbReference type="InParanoid" id="F2UMH0"/>
<feature type="domain" description="Condensin II complex subunit H2 N-terminal" evidence="8">
    <location>
        <begin position="2"/>
        <end position="122"/>
    </location>
</feature>
<dbReference type="GO" id="GO:0051306">
    <property type="term" value="P:mitotic sister chromatid separation"/>
    <property type="evidence" value="ECO:0007669"/>
    <property type="project" value="TreeGrafter"/>
</dbReference>
<dbReference type="STRING" id="946362.F2UMH0"/>
<evidence type="ECO:0000313" key="11">
    <source>
        <dbReference type="EMBL" id="EGD78319.1"/>
    </source>
</evidence>
<feature type="domain" description="Condensin II complex subunit H2 middle" evidence="10">
    <location>
        <begin position="151"/>
        <end position="267"/>
    </location>
</feature>
<dbReference type="PANTHER" id="PTHR14324">
    <property type="entry name" value="CONDENSIN-2 COMPLEX SUBUNIT H2"/>
    <property type="match status" value="1"/>
</dbReference>
<dbReference type="Pfam" id="PF06278">
    <property type="entry name" value="CNDH2_N"/>
    <property type="match status" value="1"/>
</dbReference>
<accession>F2UMH0</accession>
<evidence type="ECO:0000256" key="3">
    <source>
        <dbReference type="ARBA" id="ARBA00016903"/>
    </source>
</evidence>
<dbReference type="PANTHER" id="PTHR14324:SF3">
    <property type="entry name" value="CONDENSIN-2 COMPLEX SUBUNIT H2"/>
    <property type="match status" value="1"/>
</dbReference>
<organism evidence="11 12">
    <name type="scientific">Salpingoeca rosetta (strain ATCC 50818 / BSB-021)</name>
    <dbReference type="NCBI Taxonomy" id="946362"/>
    <lineage>
        <taxon>Eukaryota</taxon>
        <taxon>Choanoflagellata</taxon>
        <taxon>Craspedida</taxon>
        <taxon>Salpingoecidae</taxon>
        <taxon>Salpingoeca</taxon>
    </lineage>
</organism>
<dbReference type="Pfam" id="PF16869">
    <property type="entry name" value="CNDH2_M"/>
    <property type="match status" value="1"/>
</dbReference>
<evidence type="ECO:0000256" key="4">
    <source>
        <dbReference type="ARBA" id="ARBA00023067"/>
    </source>
</evidence>
<proteinExistence type="inferred from homology"/>
<evidence type="ECO:0000256" key="5">
    <source>
        <dbReference type="ARBA" id="ARBA00023242"/>
    </source>
</evidence>
<dbReference type="eggNOG" id="KOG2359">
    <property type="taxonomic scope" value="Eukaryota"/>
</dbReference>
<evidence type="ECO:0000259" key="8">
    <source>
        <dbReference type="Pfam" id="PF06278"/>
    </source>
</evidence>
<evidence type="ECO:0000259" key="10">
    <source>
        <dbReference type="Pfam" id="PF16869"/>
    </source>
</evidence>
<comment type="subcellular location">
    <subcellularLocation>
        <location evidence="1">Nucleus</location>
    </subcellularLocation>
</comment>
<dbReference type="Pfam" id="PF16858">
    <property type="entry name" value="CNDH2_C"/>
    <property type="match status" value="1"/>
</dbReference>
<evidence type="ECO:0000256" key="6">
    <source>
        <dbReference type="ARBA" id="ARBA00030479"/>
    </source>
</evidence>
<dbReference type="InterPro" id="IPR009378">
    <property type="entry name" value="H2_N"/>
</dbReference>
<feature type="region of interest" description="Disordered" evidence="7">
    <location>
        <begin position="441"/>
        <end position="470"/>
    </location>
</feature>
<dbReference type="Proteomes" id="UP000007799">
    <property type="component" value="Unassembled WGS sequence"/>
</dbReference>
<dbReference type="FunCoup" id="F2UMH0">
    <property type="interactions" value="1249"/>
</dbReference>
<dbReference type="InterPro" id="IPR031719">
    <property type="entry name" value="H2_M"/>
</dbReference>
<dbReference type="KEGG" id="sre:PTSG_09385"/>
<keyword evidence="5" id="KW-0539">Nucleus</keyword>
<dbReference type="InterPro" id="IPR031737">
    <property type="entry name" value="CNDH2_C"/>
</dbReference>
<dbReference type="EMBL" id="GL832982">
    <property type="protein sequence ID" value="EGD78319.1"/>
    <property type="molecule type" value="Genomic_DNA"/>
</dbReference>
<evidence type="ECO:0000256" key="7">
    <source>
        <dbReference type="SAM" id="MobiDB-lite"/>
    </source>
</evidence>
<keyword evidence="12" id="KW-1185">Reference proteome</keyword>
<feature type="region of interest" description="Disordered" evidence="7">
    <location>
        <begin position="225"/>
        <end position="268"/>
    </location>
</feature>
<reference evidence="11" key="1">
    <citation type="submission" date="2009-08" db="EMBL/GenBank/DDBJ databases">
        <title>Annotation of Salpingoeca rosetta.</title>
        <authorList>
            <consortium name="The Broad Institute Genome Sequencing Platform"/>
            <person name="Russ C."/>
            <person name="Cuomo C."/>
            <person name="Burger G."/>
            <person name="Gray M.W."/>
            <person name="Holland P.W.H."/>
            <person name="King N."/>
            <person name="Lang F.B.F."/>
            <person name="Roger A.J."/>
            <person name="Ruiz-Trillo I."/>
            <person name="Young S.K."/>
            <person name="Zeng Q."/>
            <person name="Gargeya S."/>
            <person name="Alvarado L."/>
            <person name="Berlin A."/>
            <person name="Chapman S.B."/>
            <person name="Chen Z."/>
            <person name="Freedman E."/>
            <person name="Gellesch M."/>
            <person name="Goldberg J."/>
            <person name="Griggs A."/>
            <person name="Gujja S."/>
            <person name="Heilman E."/>
            <person name="Heiman D."/>
            <person name="Howarth C."/>
            <person name="Mehta T."/>
            <person name="Neiman D."/>
            <person name="Pearson M."/>
            <person name="Roberts A."/>
            <person name="Saif S."/>
            <person name="Shea T."/>
            <person name="Shenoy N."/>
            <person name="Sisk P."/>
            <person name="Stolte C."/>
            <person name="Sykes S."/>
            <person name="White J."/>
            <person name="Yandava C."/>
            <person name="Haas B."/>
            <person name="Nusbaum C."/>
            <person name="Birren B."/>
        </authorList>
    </citation>
    <scope>NUCLEOTIDE SEQUENCE</scope>
    <source>
        <strain evidence="11">ATCC 50818</strain>
    </source>
</reference>
<dbReference type="InterPro" id="IPR031739">
    <property type="entry name" value="Ncaph2"/>
</dbReference>
<protein>
    <recommendedName>
        <fullName evidence="3">Condensin-2 complex subunit H2</fullName>
    </recommendedName>
    <alternativeName>
        <fullName evidence="6">Non-SMC condensin II complex subunit H2</fullName>
    </alternativeName>
</protein>
<dbReference type="GO" id="GO:0000796">
    <property type="term" value="C:condensin complex"/>
    <property type="evidence" value="ECO:0007669"/>
    <property type="project" value="TreeGrafter"/>
</dbReference>
<evidence type="ECO:0000256" key="1">
    <source>
        <dbReference type="ARBA" id="ARBA00004123"/>
    </source>
</evidence>
<keyword evidence="4" id="KW-0226">DNA condensation</keyword>
<gene>
    <name evidence="11" type="ORF">PTSG_09385</name>
</gene>
<sequence length="659" mass="72848">MSRYVHLLKPIRDLADNWNVDVARELERYLGEIEELSFEFQGEEGNFNFAEAALLIQGSACVYSRKVEYLYKLVYDTLDLLASKRLAQHTSSINDKGEDADVEELLLLDKQAQEEFLSLDDLPNQQDEATLRLKERERTRREIEALSLKLMPPALLPATSDVPSSQLFAANGTAIGNRHDFRMNTSIVHESGALLPGLDDVQLADQTLPVPSRPASQLLSHISNAPPQAGAVEGGAPMAIGGGDDDDDNDDGLFAGDFDHGDDDDGFDGAGMGDGAAAATKHVTFQTGPGAGSTPVWVQDNDDDDDPWAKVDPHSQTDQITAAARSAPFTKLNSYRLPKSISTLAKAKAQKTQKQKLPSLSTFFQTVRQRQARRGASRSSLLAVDPAFAAVEHIVHKEDRKRATVAAQRRKQQKLEQEKALQEVWRQQHEQSEAQADAWQGFTHSDNDNDDAFADDFGGNDDDDDFGDGDFNTVAHADFGPSEEFDVAESDGNARGDVEVTTTYEQLVRLHVARFVAESQKYVQETELSRRVQEWEDRIRPVLEEESKHRPFDIHEYGSEVLESFPTKGKLRNAPRMFSEVVCAKDPYEVARKFLATLQLANAGNVAIESTDMEDAAISGDIPLKLLTTKRHHDSLQQHFLAGTGGRIGSSDDDDDDDL</sequence>
<dbReference type="RefSeq" id="XP_004989642.1">
    <property type="nucleotide sequence ID" value="XM_004989585.1"/>
</dbReference>
<evidence type="ECO:0000313" key="12">
    <source>
        <dbReference type="Proteomes" id="UP000007799"/>
    </source>
</evidence>
<evidence type="ECO:0000259" key="9">
    <source>
        <dbReference type="Pfam" id="PF16858"/>
    </source>
</evidence>
<name>F2UMH0_SALR5</name>
<dbReference type="OMA" id="NPYEPGN"/>
<evidence type="ECO:0000256" key="2">
    <source>
        <dbReference type="ARBA" id="ARBA00007844"/>
    </source>
</evidence>
<feature type="compositionally biased region" description="Acidic residues" evidence="7">
    <location>
        <begin position="448"/>
        <end position="468"/>
    </location>
</feature>
<dbReference type="AlphaFoldDB" id="F2UMH0"/>
<dbReference type="GO" id="GO:0005634">
    <property type="term" value="C:nucleus"/>
    <property type="evidence" value="ECO:0007669"/>
    <property type="project" value="UniProtKB-SubCell"/>
</dbReference>
<feature type="domain" description="Condensin-2 complex subunit H2 C-terminal" evidence="9">
    <location>
        <begin position="503"/>
        <end position="636"/>
    </location>
</feature>